<dbReference type="Proteomes" id="UP000031549">
    <property type="component" value="Unassembled WGS sequence"/>
</dbReference>
<dbReference type="EMBL" id="JTCM02000152">
    <property type="protein sequence ID" value="NEU77080.1"/>
    <property type="molecule type" value="Genomic_DNA"/>
</dbReference>
<gene>
    <name evidence="1" type="ORF">PI95_032420</name>
</gene>
<dbReference type="GO" id="GO:0003700">
    <property type="term" value="F:DNA-binding transcription factor activity"/>
    <property type="evidence" value="ECO:0007669"/>
    <property type="project" value="InterPro"/>
</dbReference>
<protein>
    <submittedName>
        <fullName evidence="1">Sigma-70 family RNA polymerase sigma factor</fullName>
    </submittedName>
</protein>
<sequence length="219" mass="25475">MDELNLHLQSFIQEACSHIPASPQRRKALNCLLRSVLKSGCLWTPAAGDIYEEALYKTMLNLTKTLCDKYDPSRGSFMTWFNTCLRNQYKDEIRAVERDRSHRQSVWQSDEVELDPLDRVASGIDATLLLNTWESFVQWIKDDPDNLLKACHIENNPKANCQLLAYLRLVIGKEWQEIAEEVGSSRGAVTSHWSRKCQPLLREWLDKNQRLFGEDNYER</sequence>
<name>A0A846HLG3_9CYAN</name>
<dbReference type="GO" id="GO:0006352">
    <property type="term" value="P:DNA-templated transcription initiation"/>
    <property type="evidence" value="ECO:0007669"/>
    <property type="project" value="InterPro"/>
</dbReference>
<evidence type="ECO:0000313" key="1">
    <source>
        <dbReference type="EMBL" id="NEU77080.1"/>
    </source>
</evidence>
<organism evidence="1 2">
    <name type="scientific">Hassallia byssoidea VB512170</name>
    <dbReference type="NCBI Taxonomy" id="1304833"/>
    <lineage>
        <taxon>Bacteria</taxon>
        <taxon>Bacillati</taxon>
        <taxon>Cyanobacteriota</taxon>
        <taxon>Cyanophyceae</taxon>
        <taxon>Nostocales</taxon>
        <taxon>Tolypothrichaceae</taxon>
        <taxon>Hassallia</taxon>
    </lineage>
</organism>
<dbReference type="AlphaFoldDB" id="A0A846HLG3"/>
<accession>A0A846HLG3</accession>
<reference evidence="1 2" key="1">
    <citation type="journal article" date="2015" name="Genome Announc.">
        <title>Draft Genome Sequence of Cyanobacterium Hassallia byssoidea Strain VB512170, Isolated from Monuments in India.</title>
        <authorList>
            <person name="Singh D."/>
            <person name="Chandrababunaidu M.M."/>
            <person name="Panda A."/>
            <person name="Sen D."/>
            <person name="Bhattacharyya S."/>
            <person name="Adhikary S.P."/>
            <person name="Tripathy S."/>
        </authorList>
    </citation>
    <scope>NUCLEOTIDE SEQUENCE [LARGE SCALE GENOMIC DNA]</scope>
    <source>
        <strain evidence="1 2">VB512170</strain>
    </source>
</reference>
<proteinExistence type="predicted"/>
<comment type="caution">
    <text evidence="1">The sequence shown here is derived from an EMBL/GenBank/DDBJ whole genome shotgun (WGS) entry which is preliminary data.</text>
</comment>
<keyword evidence="2" id="KW-1185">Reference proteome</keyword>
<dbReference type="InterPro" id="IPR013325">
    <property type="entry name" value="RNA_pol_sigma_r2"/>
</dbReference>
<evidence type="ECO:0000313" key="2">
    <source>
        <dbReference type="Proteomes" id="UP000031549"/>
    </source>
</evidence>
<dbReference type="SUPFAM" id="SSF88946">
    <property type="entry name" value="Sigma2 domain of RNA polymerase sigma factors"/>
    <property type="match status" value="1"/>
</dbReference>